<name>A0AAV2QHI0_MEGNR</name>
<dbReference type="PANTHER" id="PTHR47027">
    <property type="entry name" value="REVERSE TRANSCRIPTASE DOMAIN-CONTAINING PROTEIN"/>
    <property type="match status" value="1"/>
</dbReference>
<dbReference type="InterPro" id="IPR000477">
    <property type="entry name" value="RT_dom"/>
</dbReference>
<proteinExistence type="predicted"/>
<dbReference type="SUPFAM" id="SSF56672">
    <property type="entry name" value="DNA/RNA polymerases"/>
    <property type="match status" value="1"/>
</dbReference>
<protein>
    <recommendedName>
        <fullName evidence="1">Reverse transcriptase domain-containing protein</fullName>
    </recommendedName>
</protein>
<dbReference type="Gene3D" id="3.30.70.270">
    <property type="match status" value="1"/>
</dbReference>
<dbReference type="InterPro" id="IPR043502">
    <property type="entry name" value="DNA/RNA_pol_sf"/>
</dbReference>
<comment type="caution">
    <text evidence="2">The sequence shown here is derived from an EMBL/GenBank/DDBJ whole genome shotgun (WGS) entry which is preliminary data.</text>
</comment>
<dbReference type="AlphaFoldDB" id="A0AAV2QHI0"/>
<keyword evidence="3" id="KW-1185">Reference proteome</keyword>
<dbReference type="Pfam" id="PF00078">
    <property type="entry name" value="RVT_1"/>
    <property type="match status" value="1"/>
</dbReference>
<dbReference type="PROSITE" id="PS50878">
    <property type="entry name" value="RT_POL"/>
    <property type="match status" value="1"/>
</dbReference>
<gene>
    <name evidence="2" type="ORF">MNOR_LOCUS13074</name>
</gene>
<evidence type="ECO:0000313" key="3">
    <source>
        <dbReference type="Proteomes" id="UP001497623"/>
    </source>
</evidence>
<sequence>MTDSNDLTAEQAKLSQSVRIKASALSCICPNTGQSILLNNINHTIKTEMCLGCGHTGKQIDLITPDLCISELSVTNAIKSLKKSPSSGRDGITVSHLFHALSEPLIKVLCELYSAIITTSTIPDIFEVGIIIPILKKSTLDPNNPSNYRPITLSSVHSKIVELALMPDDTADETQFGFRKGRGTTTAVSLAHDVVKYMNNKDTPVYICSLDAQKCFDSIWHDGLFHKLTGKIPDLHWIFLYKWYRSSKAQARWTGELSSQFNISKGMRQGSILSPRLFSVFINDLLLSLKSKEYGVKLHNFKLNLIAYADDINLFSTTTTGLQKLINTCESYARNWRMKFNPIKTKCTRIGKPVLMEPPTWQLDGQTINLSEDTTILGVNLTNNLKAKPHIKNRIRACNQSVFKLTTAGLSYPGLNCEVKTHIWNTVNCPVLTYGLETLHITNSEMGDLKSAQGSIVKEVLGLARDPTTTVYYKPAI</sequence>
<feature type="domain" description="Reverse transcriptase" evidence="1">
    <location>
        <begin position="115"/>
        <end position="381"/>
    </location>
</feature>
<dbReference type="GO" id="GO:0071897">
    <property type="term" value="P:DNA biosynthetic process"/>
    <property type="evidence" value="ECO:0007669"/>
    <property type="project" value="UniProtKB-ARBA"/>
</dbReference>
<reference evidence="2 3" key="1">
    <citation type="submission" date="2024-05" db="EMBL/GenBank/DDBJ databases">
        <authorList>
            <person name="Wallberg A."/>
        </authorList>
    </citation>
    <scope>NUCLEOTIDE SEQUENCE [LARGE SCALE GENOMIC DNA]</scope>
</reference>
<evidence type="ECO:0000259" key="1">
    <source>
        <dbReference type="PROSITE" id="PS50878"/>
    </source>
</evidence>
<dbReference type="PANTHER" id="PTHR47027:SF20">
    <property type="entry name" value="REVERSE TRANSCRIPTASE-LIKE PROTEIN WITH RNA-DIRECTED DNA POLYMERASE DOMAIN"/>
    <property type="match status" value="1"/>
</dbReference>
<accession>A0AAV2QHI0</accession>
<organism evidence="2 3">
    <name type="scientific">Meganyctiphanes norvegica</name>
    <name type="common">Northern krill</name>
    <name type="synonym">Thysanopoda norvegica</name>
    <dbReference type="NCBI Taxonomy" id="48144"/>
    <lineage>
        <taxon>Eukaryota</taxon>
        <taxon>Metazoa</taxon>
        <taxon>Ecdysozoa</taxon>
        <taxon>Arthropoda</taxon>
        <taxon>Crustacea</taxon>
        <taxon>Multicrustacea</taxon>
        <taxon>Malacostraca</taxon>
        <taxon>Eumalacostraca</taxon>
        <taxon>Eucarida</taxon>
        <taxon>Euphausiacea</taxon>
        <taxon>Euphausiidae</taxon>
        <taxon>Meganyctiphanes</taxon>
    </lineage>
</organism>
<dbReference type="EMBL" id="CAXKWB010007356">
    <property type="protein sequence ID" value="CAL4086739.1"/>
    <property type="molecule type" value="Genomic_DNA"/>
</dbReference>
<dbReference type="InterPro" id="IPR043128">
    <property type="entry name" value="Rev_trsase/Diguanyl_cyclase"/>
</dbReference>
<evidence type="ECO:0000313" key="2">
    <source>
        <dbReference type="EMBL" id="CAL4086739.1"/>
    </source>
</evidence>
<dbReference type="CDD" id="cd01650">
    <property type="entry name" value="RT_nLTR_like"/>
    <property type="match status" value="1"/>
</dbReference>
<dbReference type="Proteomes" id="UP001497623">
    <property type="component" value="Unassembled WGS sequence"/>
</dbReference>